<proteinExistence type="predicted"/>
<dbReference type="InterPro" id="IPR008271">
    <property type="entry name" value="Ser/Thr_kinase_AS"/>
</dbReference>
<dbReference type="GO" id="GO:0004674">
    <property type="term" value="F:protein serine/threonine kinase activity"/>
    <property type="evidence" value="ECO:0007669"/>
    <property type="project" value="TreeGrafter"/>
</dbReference>
<comment type="caution">
    <text evidence="2">The sequence shown here is derived from an EMBL/GenBank/DDBJ whole genome shotgun (WGS) entry which is preliminary data.</text>
</comment>
<dbReference type="AlphaFoldDB" id="A0A8H3GC46"/>
<dbReference type="PROSITE" id="PS50011">
    <property type="entry name" value="PROTEIN_KINASE_DOM"/>
    <property type="match status" value="1"/>
</dbReference>
<dbReference type="PROSITE" id="PS00108">
    <property type="entry name" value="PROTEIN_KINASE_ST"/>
    <property type="match status" value="1"/>
</dbReference>
<dbReference type="SUPFAM" id="SSF56112">
    <property type="entry name" value="Protein kinase-like (PK-like)"/>
    <property type="match status" value="1"/>
</dbReference>
<reference evidence="2" key="1">
    <citation type="submission" date="2021-01" db="EMBL/GenBank/DDBJ databases">
        <authorList>
            <person name="Kaushik A."/>
        </authorList>
    </citation>
    <scope>NUCLEOTIDE SEQUENCE</scope>
    <source>
        <strain evidence="2">AG3-T5</strain>
    </source>
</reference>
<feature type="domain" description="Protein kinase" evidence="1">
    <location>
        <begin position="190"/>
        <end position="455"/>
    </location>
</feature>
<dbReference type="InterPro" id="IPR011009">
    <property type="entry name" value="Kinase-like_dom_sf"/>
</dbReference>
<evidence type="ECO:0000259" key="1">
    <source>
        <dbReference type="PROSITE" id="PS50011"/>
    </source>
</evidence>
<organism evidence="2 3">
    <name type="scientific">Rhizoctonia solani</name>
    <dbReference type="NCBI Taxonomy" id="456999"/>
    <lineage>
        <taxon>Eukaryota</taxon>
        <taxon>Fungi</taxon>
        <taxon>Dikarya</taxon>
        <taxon>Basidiomycota</taxon>
        <taxon>Agaricomycotina</taxon>
        <taxon>Agaricomycetes</taxon>
        <taxon>Cantharellales</taxon>
        <taxon>Ceratobasidiaceae</taxon>
        <taxon>Rhizoctonia</taxon>
    </lineage>
</organism>
<dbReference type="InterPro" id="IPR051681">
    <property type="entry name" value="Ser/Thr_Kinases-Pseudokinases"/>
</dbReference>
<dbReference type="Gene3D" id="1.10.510.10">
    <property type="entry name" value="Transferase(Phosphotransferase) domain 1"/>
    <property type="match status" value="1"/>
</dbReference>
<accession>A0A8H3GC46</accession>
<protein>
    <recommendedName>
        <fullName evidence="1">Protein kinase domain-containing protein</fullName>
    </recommendedName>
</protein>
<dbReference type="InterPro" id="IPR000719">
    <property type="entry name" value="Prot_kinase_dom"/>
</dbReference>
<name>A0A8H3GC46_9AGAM</name>
<sequence>MVVLRNIISGIYPARPEVYLPVTNSQADATWSLLLDCWALDPLARPRAFHVCHQMYQIALARPPISALPSENRSLVLNSSSYYDLGIPRMHTPNFLYVPYAASALIGLPLGNHSSTGYESLQNYEGVFIQFISKWPVQFQKSSGATQAKLEKRVVDAPAAIIHNEMTIGEVLKHLADHGCNDVTRELGDCQSEYPVSIGGYGDVYCGTLNNGKEVGLKCVRLLLDSSDKGQKKLKNTARELYVWSKCDHPNVMKLIGVAQFRNQLAMVSAWMDNGNMREFLRRHPQTNRHLLCTQIIDGVIYLHNEKSIAHGDLKGANILISCDQIPKITDFGNSTLKECSLRFSVTDSGPAFSVRWTAPEILEEKTGITVEGDIYALGMTILEVITGEVPYHGVRDVALCLKIIKSEYPKRPERHISSQNERGNLLWSLLMDCWAYEPHLRPTATSIQDKMKRIAGESESSSIDTLH</sequence>
<dbReference type="Proteomes" id="UP000663841">
    <property type="component" value="Unassembled WGS sequence"/>
</dbReference>
<dbReference type="SMART" id="SM00220">
    <property type="entry name" value="S_TKc"/>
    <property type="match status" value="1"/>
</dbReference>
<evidence type="ECO:0000313" key="2">
    <source>
        <dbReference type="EMBL" id="CAE6444362.1"/>
    </source>
</evidence>
<dbReference type="InterPro" id="IPR001245">
    <property type="entry name" value="Ser-Thr/Tyr_kinase_cat_dom"/>
</dbReference>
<gene>
    <name evidence="2" type="ORF">RDB_LOCUS106832</name>
</gene>
<evidence type="ECO:0000313" key="3">
    <source>
        <dbReference type="Proteomes" id="UP000663841"/>
    </source>
</evidence>
<dbReference type="Pfam" id="PF07714">
    <property type="entry name" value="PK_Tyr_Ser-Thr"/>
    <property type="match status" value="1"/>
</dbReference>
<dbReference type="EMBL" id="CAJMWW010000103">
    <property type="protein sequence ID" value="CAE6444362.1"/>
    <property type="molecule type" value="Genomic_DNA"/>
</dbReference>
<dbReference type="PANTHER" id="PTHR44329:SF214">
    <property type="entry name" value="PROTEIN KINASE DOMAIN-CONTAINING PROTEIN"/>
    <property type="match status" value="1"/>
</dbReference>
<dbReference type="PANTHER" id="PTHR44329">
    <property type="entry name" value="SERINE/THREONINE-PROTEIN KINASE TNNI3K-RELATED"/>
    <property type="match status" value="1"/>
</dbReference>
<dbReference type="GO" id="GO:0005524">
    <property type="term" value="F:ATP binding"/>
    <property type="evidence" value="ECO:0007669"/>
    <property type="project" value="InterPro"/>
</dbReference>